<accession>L8HGW2</accession>
<evidence type="ECO:0000313" key="1">
    <source>
        <dbReference type="EMBL" id="ELR24804.1"/>
    </source>
</evidence>
<dbReference type="GeneID" id="14925833"/>
<keyword evidence="2" id="KW-1185">Reference proteome</keyword>
<dbReference type="AlphaFoldDB" id="L8HGW2"/>
<organism evidence="1 2">
    <name type="scientific">Acanthamoeba castellanii (strain ATCC 30010 / Neff)</name>
    <dbReference type="NCBI Taxonomy" id="1257118"/>
    <lineage>
        <taxon>Eukaryota</taxon>
        <taxon>Amoebozoa</taxon>
        <taxon>Discosea</taxon>
        <taxon>Longamoebia</taxon>
        <taxon>Centramoebida</taxon>
        <taxon>Acanthamoebidae</taxon>
        <taxon>Acanthamoeba</taxon>
    </lineage>
</organism>
<sequence>MSASADPFLRGRVARFEHAGKAFVLVGTHHGLPRASSIAVERVLEAERPDTIVAESTYSRFKLPPYDTRACEFAFTSQWALKHNGNPVHRSIQGLHRPFHEVRWGGIPAEEQSGAYVRPPPAGHANTDVTSSMSMSTSLWSAGARWLLGASVPLYSAAVVPLLRLGDLASRGTHRLLEWDDRNYFLHHHPLEYKVYMSSVEREMFFIKALREAPGTKVVGVFGMLHLAGIMAMWEEYGKAPYRLWQTTEHEGKDVTRALATAYMPAVAAHWQAHIQALQKQNKKM</sequence>
<dbReference type="Proteomes" id="UP000011083">
    <property type="component" value="Unassembled WGS sequence"/>
</dbReference>
<dbReference type="VEuPathDB" id="AmoebaDB:ACA1_174660"/>
<reference evidence="1 2" key="1">
    <citation type="journal article" date="2013" name="Genome Biol.">
        <title>Genome of Acanthamoeba castellanii highlights extensive lateral gene transfer and early evolution of tyrosine kinase signaling.</title>
        <authorList>
            <person name="Clarke M."/>
            <person name="Lohan A.J."/>
            <person name="Liu B."/>
            <person name="Lagkouvardos I."/>
            <person name="Roy S."/>
            <person name="Zafar N."/>
            <person name="Bertelli C."/>
            <person name="Schilde C."/>
            <person name="Kianianmomeni A."/>
            <person name="Burglin T.R."/>
            <person name="Frech C."/>
            <person name="Turcotte B."/>
            <person name="Kopec K.O."/>
            <person name="Synnott J.M."/>
            <person name="Choo C."/>
            <person name="Paponov I."/>
            <person name="Finkler A."/>
            <person name="Soon Heng Tan C."/>
            <person name="Hutchins A.P."/>
            <person name="Weinmeier T."/>
            <person name="Rattei T."/>
            <person name="Chu J.S."/>
            <person name="Gimenez G."/>
            <person name="Irimia M."/>
            <person name="Rigden D.J."/>
            <person name="Fitzpatrick D.A."/>
            <person name="Lorenzo-Morales J."/>
            <person name="Bateman A."/>
            <person name="Chiu C.H."/>
            <person name="Tang P."/>
            <person name="Hegemann P."/>
            <person name="Fromm H."/>
            <person name="Raoult D."/>
            <person name="Greub G."/>
            <person name="Miranda-Saavedra D."/>
            <person name="Chen N."/>
            <person name="Nash P."/>
            <person name="Ginger M.L."/>
            <person name="Horn M."/>
            <person name="Schaap P."/>
            <person name="Caler L."/>
            <person name="Loftus B."/>
        </authorList>
    </citation>
    <scope>NUCLEOTIDE SEQUENCE [LARGE SCALE GENOMIC DNA]</scope>
    <source>
        <strain evidence="1 2">Neff</strain>
    </source>
</reference>
<protein>
    <submittedName>
        <fullName evidence="1">Uncharacterized protein</fullName>
    </submittedName>
</protein>
<proteinExistence type="predicted"/>
<gene>
    <name evidence="1" type="ORF">ACA1_174660</name>
</gene>
<dbReference type="KEGG" id="acan:ACA1_174660"/>
<dbReference type="RefSeq" id="XP_004356704.1">
    <property type="nucleotide sequence ID" value="XM_004356651.1"/>
</dbReference>
<dbReference type="EMBL" id="KB007811">
    <property type="protein sequence ID" value="ELR24804.1"/>
    <property type="molecule type" value="Genomic_DNA"/>
</dbReference>
<name>L8HGW2_ACACF</name>
<evidence type="ECO:0000313" key="2">
    <source>
        <dbReference type="Proteomes" id="UP000011083"/>
    </source>
</evidence>